<keyword evidence="1" id="KW-0175">Coiled coil</keyword>
<evidence type="ECO:0000256" key="3">
    <source>
        <dbReference type="SAM" id="Phobius"/>
    </source>
</evidence>
<sequence>MEELEVPTEHLHEKIQEEAEEKKDKWTLYVALSTAMMAVLAAVAGLLAGHHANEALVERVKASDAWNYYQAKSVKQEILVNTDKIMRAVRGGTGANEHAVGASRNGAAGAGDNGAAVPAEGDNSKDIARYDKEKADVKKQAEEAEKASDAHLAKHVPLASAVTAFQIAIAVSAISLITRRRNLWYGSLLLTVVGAYFLVEGLF</sequence>
<dbReference type="Pfam" id="PF14235">
    <property type="entry name" value="DUF4337"/>
    <property type="match status" value="1"/>
</dbReference>
<evidence type="ECO:0000256" key="1">
    <source>
        <dbReference type="SAM" id="Coils"/>
    </source>
</evidence>
<evidence type="ECO:0000256" key="2">
    <source>
        <dbReference type="SAM" id="MobiDB-lite"/>
    </source>
</evidence>
<dbReference type="EMBL" id="BMJC01000003">
    <property type="protein sequence ID" value="GGB08251.1"/>
    <property type="molecule type" value="Genomic_DNA"/>
</dbReference>
<reference evidence="4" key="1">
    <citation type="journal article" date="2014" name="Int. J. Syst. Evol. Microbiol.">
        <title>Complete genome sequence of Corynebacterium casei LMG S-19264T (=DSM 44701T), isolated from a smear-ripened cheese.</title>
        <authorList>
            <consortium name="US DOE Joint Genome Institute (JGI-PGF)"/>
            <person name="Walter F."/>
            <person name="Albersmeier A."/>
            <person name="Kalinowski J."/>
            <person name="Ruckert C."/>
        </authorList>
    </citation>
    <scope>NUCLEOTIDE SEQUENCE</scope>
    <source>
        <strain evidence="4">CGMCC 1.15448</strain>
    </source>
</reference>
<reference evidence="4" key="2">
    <citation type="submission" date="2020-09" db="EMBL/GenBank/DDBJ databases">
        <authorList>
            <person name="Sun Q."/>
            <person name="Zhou Y."/>
        </authorList>
    </citation>
    <scope>NUCLEOTIDE SEQUENCE</scope>
    <source>
        <strain evidence="4">CGMCC 1.15448</strain>
    </source>
</reference>
<dbReference type="RefSeq" id="WP_188933916.1">
    <property type="nucleotide sequence ID" value="NZ_BMJC01000003.1"/>
</dbReference>
<evidence type="ECO:0000313" key="5">
    <source>
        <dbReference type="Proteomes" id="UP000607559"/>
    </source>
</evidence>
<feature type="transmembrane region" description="Helical" evidence="3">
    <location>
        <begin position="156"/>
        <end position="177"/>
    </location>
</feature>
<keyword evidence="3" id="KW-0812">Transmembrane</keyword>
<protein>
    <recommendedName>
        <fullName evidence="6">DUF4337 domain-containing protein</fullName>
    </recommendedName>
</protein>
<feature type="transmembrane region" description="Helical" evidence="3">
    <location>
        <begin position="26"/>
        <end position="49"/>
    </location>
</feature>
<evidence type="ECO:0008006" key="6">
    <source>
        <dbReference type="Google" id="ProtNLM"/>
    </source>
</evidence>
<gene>
    <name evidence="4" type="ORF">GCM10011511_34770</name>
</gene>
<evidence type="ECO:0000313" key="4">
    <source>
        <dbReference type="EMBL" id="GGB08251.1"/>
    </source>
</evidence>
<comment type="caution">
    <text evidence="4">The sequence shown here is derived from an EMBL/GenBank/DDBJ whole genome shotgun (WGS) entry which is preliminary data.</text>
</comment>
<feature type="transmembrane region" description="Helical" evidence="3">
    <location>
        <begin position="183"/>
        <end position="199"/>
    </location>
</feature>
<keyword evidence="3" id="KW-1133">Transmembrane helix</keyword>
<proteinExistence type="predicted"/>
<keyword evidence="5" id="KW-1185">Reference proteome</keyword>
<accession>A0A8J2UEW2</accession>
<name>A0A8J2UEW2_9BACT</name>
<feature type="region of interest" description="Disordered" evidence="2">
    <location>
        <begin position="96"/>
        <end position="123"/>
    </location>
</feature>
<dbReference type="InterPro" id="IPR025570">
    <property type="entry name" value="DUF4337"/>
</dbReference>
<keyword evidence="3" id="KW-0472">Membrane</keyword>
<dbReference type="AlphaFoldDB" id="A0A8J2UEW2"/>
<organism evidence="4 5">
    <name type="scientific">Puia dinghuensis</name>
    <dbReference type="NCBI Taxonomy" id="1792502"/>
    <lineage>
        <taxon>Bacteria</taxon>
        <taxon>Pseudomonadati</taxon>
        <taxon>Bacteroidota</taxon>
        <taxon>Chitinophagia</taxon>
        <taxon>Chitinophagales</taxon>
        <taxon>Chitinophagaceae</taxon>
        <taxon>Puia</taxon>
    </lineage>
</organism>
<feature type="coiled-coil region" evidence="1">
    <location>
        <begin position="127"/>
        <end position="154"/>
    </location>
</feature>
<dbReference type="Proteomes" id="UP000607559">
    <property type="component" value="Unassembled WGS sequence"/>
</dbReference>